<dbReference type="InterPro" id="IPR026891">
    <property type="entry name" value="Fn3-like"/>
</dbReference>
<dbReference type="InterPro" id="IPR044993">
    <property type="entry name" value="BXL"/>
</dbReference>
<dbReference type="AlphaFoldDB" id="A0A812L431"/>
<comment type="similarity">
    <text evidence="1">Belongs to the glycosyl hydrolase 3 family.</text>
</comment>
<reference evidence="8" key="1">
    <citation type="submission" date="2021-02" db="EMBL/GenBank/DDBJ databases">
        <authorList>
            <person name="Dougan E. K."/>
            <person name="Rhodes N."/>
            <person name="Thang M."/>
            <person name="Chan C."/>
        </authorList>
    </citation>
    <scope>NUCLEOTIDE SEQUENCE</scope>
</reference>
<organism evidence="8 9">
    <name type="scientific">Symbiodinium natans</name>
    <dbReference type="NCBI Taxonomy" id="878477"/>
    <lineage>
        <taxon>Eukaryota</taxon>
        <taxon>Sar</taxon>
        <taxon>Alveolata</taxon>
        <taxon>Dinophyceae</taxon>
        <taxon>Suessiales</taxon>
        <taxon>Symbiodiniaceae</taxon>
        <taxon>Symbiodinium</taxon>
    </lineage>
</organism>
<name>A0A812L431_9DINO</name>
<feature type="domain" description="Glycoside hydrolase family 3 N-terminal" evidence="5">
    <location>
        <begin position="144"/>
        <end position="379"/>
    </location>
</feature>
<dbReference type="Proteomes" id="UP000604046">
    <property type="component" value="Unassembled WGS sequence"/>
</dbReference>
<dbReference type="InterPro" id="IPR036962">
    <property type="entry name" value="Glyco_hydro_3_N_sf"/>
</dbReference>
<dbReference type="GO" id="GO:0045493">
    <property type="term" value="P:xylan catabolic process"/>
    <property type="evidence" value="ECO:0007669"/>
    <property type="project" value="InterPro"/>
</dbReference>
<dbReference type="EMBL" id="CAJNDS010000932">
    <property type="protein sequence ID" value="CAE7241238.1"/>
    <property type="molecule type" value="Genomic_DNA"/>
</dbReference>
<dbReference type="PANTHER" id="PTHR42721:SF3">
    <property type="entry name" value="BETA-D-XYLOSIDASE 5-RELATED"/>
    <property type="match status" value="1"/>
</dbReference>
<keyword evidence="2" id="KW-0732">Signal</keyword>
<comment type="caution">
    <text evidence="8">The sequence shown here is derived from an EMBL/GenBank/DDBJ whole genome shotgun (WGS) entry which is preliminary data.</text>
</comment>
<dbReference type="PRINTS" id="PR00133">
    <property type="entry name" value="GLHYDRLASE3"/>
</dbReference>
<dbReference type="Pfam" id="PF14310">
    <property type="entry name" value="Fn3-like"/>
    <property type="match status" value="1"/>
</dbReference>
<evidence type="ECO:0000313" key="8">
    <source>
        <dbReference type="EMBL" id="CAE7241238.1"/>
    </source>
</evidence>
<evidence type="ECO:0000313" key="9">
    <source>
        <dbReference type="Proteomes" id="UP000604046"/>
    </source>
</evidence>
<dbReference type="InterPro" id="IPR013783">
    <property type="entry name" value="Ig-like_fold"/>
</dbReference>
<feature type="domain" description="Glycoside hydrolase family 3 C-terminal" evidence="6">
    <location>
        <begin position="444"/>
        <end position="686"/>
    </location>
</feature>
<evidence type="ECO:0000256" key="2">
    <source>
        <dbReference type="ARBA" id="ARBA00022729"/>
    </source>
</evidence>
<dbReference type="InterPro" id="IPR001764">
    <property type="entry name" value="Glyco_hydro_3_N"/>
</dbReference>
<dbReference type="GO" id="GO:0046556">
    <property type="term" value="F:alpha-L-arabinofuranosidase activity"/>
    <property type="evidence" value="ECO:0007669"/>
    <property type="project" value="TreeGrafter"/>
</dbReference>
<keyword evidence="4" id="KW-0326">Glycosidase</keyword>
<dbReference type="Gene3D" id="3.40.50.1700">
    <property type="entry name" value="Glycoside hydrolase family 3 C-terminal domain"/>
    <property type="match status" value="1"/>
</dbReference>
<evidence type="ECO:0000256" key="1">
    <source>
        <dbReference type="ARBA" id="ARBA00005336"/>
    </source>
</evidence>
<dbReference type="OrthoDB" id="47059at2759"/>
<dbReference type="GO" id="GO:0009044">
    <property type="term" value="F:xylan 1,4-beta-xylosidase activity"/>
    <property type="evidence" value="ECO:0007669"/>
    <property type="project" value="InterPro"/>
</dbReference>
<dbReference type="InterPro" id="IPR002772">
    <property type="entry name" value="Glyco_hydro_3_C"/>
</dbReference>
<evidence type="ECO:0000259" key="5">
    <source>
        <dbReference type="Pfam" id="PF00933"/>
    </source>
</evidence>
<keyword evidence="9" id="KW-1185">Reference proteome</keyword>
<dbReference type="Gene3D" id="2.60.40.10">
    <property type="entry name" value="Immunoglobulins"/>
    <property type="match status" value="1"/>
</dbReference>
<evidence type="ECO:0000256" key="3">
    <source>
        <dbReference type="ARBA" id="ARBA00022801"/>
    </source>
</evidence>
<evidence type="ECO:0000256" key="4">
    <source>
        <dbReference type="ARBA" id="ARBA00023295"/>
    </source>
</evidence>
<protein>
    <submittedName>
        <fullName evidence="8">BXL4 protein</fullName>
    </submittedName>
</protein>
<dbReference type="SUPFAM" id="SSF51445">
    <property type="entry name" value="(Trans)glycosidases"/>
    <property type="match status" value="1"/>
</dbReference>
<dbReference type="InterPro" id="IPR017853">
    <property type="entry name" value="GH"/>
</dbReference>
<dbReference type="Pfam" id="PF01915">
    <property type="entry name" value="Glyco_hydro_3_C"/>
    <property type="match status" value="1"/>
</dbReference>
<feature type="domain" description="Fibronectin type III-like" evidence="7">
    <location>
        <begin position="720"/>
        <end position="781"/>
    </location>
</feature>
<sequence>MHLASSRTEATRAKQGFKLSAKRHEKTVTTGTHKNPPPFHFEMASIMWLTWLAPWLALACGKETFFDIRTSISSCGDFDWCDATRGLEERVELLVKEMTPEEKILQLSNDLFGGVPAIERLGLESYNYIREAAHGVLLRDGKPEATSFPQVVSMAASFNRSLFRAVGQAVGREARFMQEIGVTWGRYKGRYGGLVLQFNVNLFRDPRWGRGQETPGECPKLTAAFAEEYVKGIQHRADGGWPQAAASCKHYAAYSFEGGPTKLNTSSSMRHLLPGQSNLSRHNEDAHARDFAESYAKPWEACAKAEAMGVMCAYNQVNGVPSCGDKSLLRKLLRDTWGFQGVVVTDCDSISDMYALQKYKSTPAATIEAALDAGTDVSCSPGFFKRYAEPGGAMDALLTTAVKDALRVRFRLGEFDPKPRWNPTWSEVSAGHKEMALDAALQSTVLLKNDGRLPLQKGLRLALLGPLRNATKRLLGNYEAWPVQVTSPLEGLKKVAEVVTPGEEMGLCGTSPQVEKPDVDAVVVVGGLTGEDDEVQDPDMRPVYSKLCAEGCLEGEGCDRPHLRLAKGQQSLLETAASWGLPVVLVLISGGPLDLAHVKDMPNLAGILWMGYPGQEGGTALAQLLVGERSPSGRLPQTFYRDEYLEHLPMNDYRFPAQPSAKYPGRGYRFVEDQWVVYPFGFGLSYDSFKYTWEDISQCQLKLRLDRTAFRDTPGALSVLFFLRPPEDVLRKRLVGFERVNFAESQSALVSLTLTLKDFELYEAEQNHQRVLEGEWVLEVNSPAELTHTLRVTSNGCEQRALYP</sequence>
<gene>
    <name evidence="8" type="primary">BXL4</name>
    <name evidence="8" type="ORF">SNAT2548_LOCUS10877</name>
</gene>
<keyword evidence="3" id="KW-0378">Hydrolase</keyword>
<dbReference type="GO" id="GO:0031222">
    <property type="term" value="P:arabinan catabolic process"/>
    <property type="evidence" value="ECO:0007669"/>
    <property type="project" value="TreeGrafter"/>
</dbReference>
<dbReference type="Pfam" id="PF00933">
    <property type="entry name" value="Glyco_hydro_3"/>
    <property type="match status" value="1"/>
</dbReference>
<dbReference type="SUPFAM" id="SSF52279">
    <property type="entry name" value="Beta-D-glucan exohydrolase, C-terminal domain"/>
    <property type="match status" value="1"/>
</dbReference>
<dbReference type="Gene3D" id="3.20.20.300">
    <property type="entry name" value="Glycoside hydrolase, family 3, N-terminal domain"/>
    <property type="match status" value="1"/>
</dbReference>
<evidence type="ECO:0000259" key="6">
    <source>
        <dbReference type="Pfam" id="PF01915"/>
    </source>
</evidence>
<accession>A0A812L431</accession>
<evidence type="ECO:0000259" key="7">
    <source>
        <dbReference type="Pfam" id="PF14310"/>
    </source>
</evidence>
<proteinExistence type="inferred from homology"/>
<dbReference type="PANTHER" id="PTHR42721">
    <property type="entry name" value="SUGAR HYDROLASE-RELATED"/>
    <property type="match status" value="1"/>
</dbReference>
<dbReference type="InterPro" id="IPR036881">
    <property type="entry name" value="Glyco_hydro_3_C_sf"/>
</dbReference>